<name>A0ABP0KLM5_9DINO</name>
<feature type="compositionally biased region" description="Polar residues" evidence="1">
    <location>
        <begin position="731"/>
        <end position="749"/>
    </location>
</feature>
<feature type="region of interest" description="Disordered" evidence="1">
    <location>
        <begin position="723"/>
        <end position="757"/>
    </location>
</feature>
<reference evidence="2 3" key="1">
    <citation type="submission" date="2024-02" db="EMBL/GenBank/DDBJ databases">
        <authorList>
            <person name="Chen Y."/>
            <person name="Shah S."/>
            <person name="Dougan E. K."/>
            <person name="Thang M."/>
            <person name="Chan C."/>
        </authorList>
    </citation>
    <scope>NUCLEOTIDE SEQUENCE [LARGE SCALE GENOMIC DNA]</scope>
</reference>
<comment type="caution">
    <text evidence="2">The sequence shown here is derived from an EMBL/GenBank/DDBJ whole genome shotgun (WGS) entry which is preliminary data.</text>
</comment>
<gene>
    <name evidence="2" type="ORF">CCMP2556_LOCUS16529</name>
</gene>
<evidence type="ECO:0000256" key="1">
    <source>
        <dbReference type="SAM" id="MobiDB-lite"/>
    </source>
</evidence>
<evidence type="ECO:0000313" key="2">
    <source>
        <dbReference type="EMBL" id="CAK9026872.1"/>
    </source>
</evidence>
<evidence type="ECO:0000313" key="3">
    <source>
        <dbReference type="Proteomes" id="UP001642484"/>
    </source>
</evidence>
<accession>A0ABP0KLM5</accession>
<dbReference type="EMBL" id="CAXAMN010008890">
    <property type="protein sequence ID" value="CAK9026872.1"/>
    <property type="molecule type" value="Genomic_DNA"/>
</dbReference>
<sequence length="1134" mass="125215">MRTAGAVAQNIAAGSDTQVLLSTASDTPKLQRDCLSILESVYQLRHFKASDVHSSDCGLLKVESGLYPWPILWGGTFKEIAQRCWESPDRVIEESAALAARVGLLDAKDPDEFVREFCKVDAWPPEPGEAFWTSVTSWSFSDQSFWRGKAIAMSEVMTFARSIASSRFREGETVTVRLPVDGLKPVNLAINCLRFQDGSQKCLGAFMTWLCLMLASKLEPDDSEVTKGPVVTLASSLLRLRTIVKGSMAAADEIDSTIHQIVKQNIDSKVQPVSSLTWASILSAVSDAANFDQCMEKYNRHPEVQSFEATNSSPISLDNKKRQAVRGLLEATSPAAFDVLTQSTHDAAWAQGPFGEAFVALPFIYLGSVGKLEKEIGGPNACLESMPNEPYVTLDWSLPMSEKGQIYFFNRVRSSFDRLTLTVSLAQKKRYRQSPEELMQTRNLVVLFSQIVDHMQTRLPPDEIAKWIKEVQCGPGRDEDLLHLIHMRPATFSLSMLLSRQNQARQDLHELELKKVEAVEIQRQEVTAAQWKFFQSALQSDQAIIDRARQAPKLDAYMRVVQVDKIELAQQEISKMKMEIATSCGVGLDSVACLGICDFNMPTARQKQVCGNLIEGISIINSSGNPSLNSTLAIFPDYARDSCPHGLYDEEKAIIEGCFGLRMHLDTRFIDLHTPQQRSEGKSSMRRFSQGRVIVNQDTVAANIWMNSELSVFGRPINADEQSAGAPTTLLPKSSSLVLPEGSSPNSDLKISERVRPSVEQQSAQKGVCRFQALIESMVKLVPVPGPLLIVNITGYVEECAAAALNIRIKGMNDPTNCKLDPAKLYYLSLHSTQSSSGVSYAKSRVSRDILDAWLGKRLSFDGKRFDDSAAKYLNALATVIAESSTSPASTAAAVVEAEDPVADDTAAPDASPAPDPVVFTSEEELKKADQIKERCASEIAGVELLRGESGKLYILCEKNKVLCKWSVLGGYGTGKFVPEGDAAEGVLLSWPKGDSTLIQLDHSSIQPDQNHFEVMSVYRMLVLLEKTKKVTSYRISYSTCSREDPGVASSRDSFKLTIQDSHKYRCLETPDGKKCTCKSWFSKSVKQVASSEFIESLFRFRFERVHSNIKVQKPYVILSSALELKGGCPVQIA</sequence>
<organism evidence="2 3">
    <name type="scientific">Durusdinium trenchii</name>
    <dbReference type="NCBI Taxonomy" id="1381693"/>
    <lineage>
        <taxon>Eukaryota</taxon>
        <taxon>Sar</taxon>
        <taxon>Alveolata</taxon>
        <taxon>Dinophyceae</taxon>
        <taxon>Suessiales</taxon>
        <taxon>Symbiodiniaceae</taxon>
        <taxon>Durusdinium</taxon>
    </lineage>
</organism>
<keyword evidence="3" id="KW-1185">Reference proteome</keyword>
<dbReference type="Proteomes" id="UP001642484">
    <property type="component" value="Unassembled WGS sequence"/>
</dbReference>
<proteinExistence type="predicted"/>
<protein>
    <submittedName>
        <fullName evidence="2">Uncharacterized protein</fullName>
    </submittedName>
</protein>